<feature type="transmembrane region" description="Helical" evidence="5">
    <location>
        <begin position="18"/>
        <end position="40"/>
    </location>
</feature>
<proteinExistence type="predicted"/>
<name>A0A1H4TA58_9FLAO</name>
<accession>A0A1H4TA58</accession>
<dbReference type="OrthoDB" id="9760839at2"/>
<evidence type="ECO:0000256" key="2">
    <source>
        <dbReference type="ARBA" id="ARBA00022692"/>
    </source>
</evidence>
<dbReference type="AlphaFoldDB" id="A0A1H4TA58"/>
<dbReference type="RefSeq" id="WP_074674192.1">
    <property type="nucleotide sequence ID" value="NZ_FNTB01000001.1"/>
</dbReference>
<evidence type="ECO:0000256" key="3">
    <source>
        <dbReference type="ARBA" id="ARBA00022989"/>
    </source>
</evidence>
<evidence type="ECO:0000313" key="7">
    <source>
        <dbReference type="EMBL" id="SEC53011.1"/>
    </source>
</evidence>
<feature type="domain" description="NarX-like N-terminal" evidence="6">
    <location>
        <begin position="38"/>
        <end position="123"/>
    </location>
</feature>
<organism evidence="7 8">
    <name type="scientific">Maribacter dokdonensis</name>
    <dbReference type="NCBI Taxonomy" id="320912"/>
    <lineage>
        <taxon>Bacteria</taxon>
        <taxon>Pseudomonadati</taxon>
        <taxon>Bacteroidota</taxon>
        <taxon>Flavobacteriia</taxon>
        <taxon>Flavobacteriales</taxon>
        <taxon>Flavobacteriaceae</taxon>
        <taxon>Maribacter</taxon>
    </lineage>
</organism>
<protein>
    <submittedName>
        <fullName evidence="7">Type IV pili methyl-accepting chemotaxis transducer N-term</fullName>
    </submittedName>
</protein>
<evidence type="ECO:0000256" key="4">
    <source>
        <dbReference type="ARBA" id="ARBA00023136"/>
    </source>
</evidence>
<keyword evidence="3 5" id="KW-1133">Transmembrane helix</keyword>
<reference evidence="7 8" key="1">
    <citation type="submission" date="2016-10" db="EMBL/GenBank/DDBJ databases">
        <authorList>
            <person name="de Groot N.N."/>
        </authorList>
    </citation>
    <scope>NUCLEOTIDE SEQUENCE [LARGE SCALE GENOMIC DNA]</scope>
    <source>
        <strain evidence="7 8">MAR_2009_71</strain>
    </source>
</reference>
<keyword evidence="4 5" id="KW-0472">Membrane</keyword>
<gene>
    <name evidence="7" type="ORF">SAMN05192540_3400</name>
</gene>
<feature type="transmembrane region" description="Helical" evidence="5">
    <location>
        <begin position="172"/>
        <end position="195"/>
    </location>
</feature>
<sequence length="272" mass="31712">MFKKILSKLKSGKNFNNYYLLVFTVIILTILIQSIIQYSLSRQRQDSLRINEAGRQRMLSQSIMKHVYECKYGTCDYSKLRLAMNKLANANIALQIGNEATGIPELNNEEIQRNFDLLQPHLNYIIETLDDFNQLQTVDVEKLTAETDQFLFLMDTIVGQFQKASEEDIKTLMIIELELAVFSLIILIIEIFFFINPSIKKMAIQNQKLKEINWHQTHAFQSHMKNIKNYNHVLKIEKNTAHKEELISYLMEELTDLEGVSDNMVKSLEKQA</sequence>
<evidence type="ECO:0000313" key="8">
    <source>
        <dbReference type="Proteomes" id="UP000183038"/>
    </source>
</evidence>
<dbReference type="Pfam" id="PF13675">
    <property type="entry name" value="PilJ"/>
    <property type="match status" value="1"/>
</dbReference>
<dbReference type="Proteomes" id="UP000183038">
    <property type="component" value="Unassembled WGS sequence"/>
</dbReference>
<keyword evidence="2 5" id="KW-0812">Transmembrane</keyword>
<comment type="subcellular location">
    <subcellularLocation>
        <location evidence="1">Membrane</location>
        <topology evidence="1">Multi-pass membrane protein</topology>
    </subcellularLocation>
</comment>
<dbReference type="InterPro" id="IPR029095">
    <property type="entry name" value="NarX-like_N"/>
</dbReference>
<dbReference type="GO" id="GO:0016020">
    <property type="term" value="C:membrane"/>
    <property type="evidence" value="ECO:0007669"/>
    <property type="project" value="UniProtKB-SubCell"/>
</dbReference>
<dbReference type="EMBL" id="FNTB01000001">
    <property type="protein sequence ID" value="SEC53011.1"/>
    <property type="molecule type" value="Genomic_DNA"/>
</dbReference>
<evidence type="ECO:0000256" key="1">
    <source>
        <dbReference type="ARBA" id="ARBA00004141"/>
    </source>
</evidence>
<evidence type="ECO:0000256" key="5">
    <source>
        <dbReference type="SAM" id="Phobius"/>
    </source>
</evidence>
<evidence type="ECO:0000259" key="6">
    <source>
        <dbReference type="Pfam" id="PF13675"/>
    </source>
</evidence>